<evidence type="ECO:0000256" key="1">
    <source>
        <dbReference type="ARBA" id="ARBA00005005"/>
    </source>
</evidence>
<evidence type="ECO:0000313" key="8">
    <source>
        <dbReference type="Proteomes" id="UP000580474"/>
    </source>
</evidence>
<evidence type="ECO:0000256" key="3">
    <source>
        <dbReference type="ARBA" id="ARBA00022832"/>
    </source>
</evidence>
<dbReference type="GO" id="GO:0006635">
    <property type="term" value="P:fatty acid beta-oxidation"/>
    <property type="evidence" value="ECO:0007669"/>
    <property type="project" value="UniProtKB-UniPathway"/>
</dbReference>
<gene>
    <name evidence="7" type="ORF">BJ969_002226</name>
</gene>
<evidence type="ECO:0000256" key="5">
    <source>
        <dbReference type="ARBA" id="ARBA00023235"/>
    </source>
</evidence>
<evidence type="ECO:0000256" key="6">
    <source>
        <dbReference type="RuleBase" id="RU003707"/>
    </source>
</evidence>
<accession>A0A840NFV9</accession>
<evidence type="ECO:0000256" key="2">
    <source>
        <dbReference type="ARBA" id="ARBA00005254"/>
    </source>
</evidence>
<dbReference type="UniPathway" id="UPA00659"/>
<dbReference type="AlphaFoldDB" id="A0A840NFV9"/>
<dbReference type="Pfam" id="PF00378">
    <property type="entry name" value="ECH_1"/>
    <property type="match status" value="1"/>
</dbReference>
<dbReference type="NCBIfam" id="NF005699">
    <property type="entry name" value="PRK07509.1"/>
    <property type="match status" value="1"/>
</dbReference>
<evidence type="ECO:0000313" key="7">
    <source>
        <dbReference type="EMBL" id="MBB5069138.1"/>
    </source>
</evidence>
<proteinExistence type="inferred from homology"/>
<dbReference type="Gene3D" id="3.90.226.10">
    <property type="entry name" value="2-enoyl-CoA Hydratase, Chain A, domain 1"/>
    <property type="match status" value="1"/>
</dbReference>
<dbReference type="PROSITE" id="PS00166">
    <property type="entry name" value="ENOYL_COA_HYDRATASE"/>
    <property type="match status" value="1"/>
</dbReference>
<dbReference type="PANTHER" id="PTHR43149:SF1">
    <property type="entry name" value="DELTA(3,5)-DELTA(2,4)-DIENOYL-COA ISOMERASE, MITOCHONDRIAL"/>
    <property type="match status" value="1"/>
</dbReference>
<dbReference type="GO" id="GO:0016853">
    <property type="term" value="F:isomerase activity"/>
    <property type="evidence" value="ECO:0007669"/>
    <property type="project" value="UniProtKB-KW"/>
</dbReference>
<dbReference type="InterPro" id="IPR018376">
    <property type="entry name" value="Enoyl-CoA_hyd/isom_CS"/>
</dbReference>
<evidence type="ECO:0000256" key="4">
    <source>
        <dbReference type="ARBA" id="ARBA00023098"/>
    </source>
</evidence>
<comment type="caution">
    <text evidence="7">The sequence shown here is derived from an EMBL/GenBank/DDBJ whole genome shotgun (WGS) entry which is preliminary data.</text>
</comment>
<dbReference type="InterPro" id="IPR001753">
    <property type="entry name" value="Enoyl-CoA_hydra/iso"/>
</dbReference>
<dbReference type="EMBL" id="JACHIV010000001">
    <property type="protein sequence ID" value="MBB5069138.1"/>
    <property type="molecule type" value="Genomic_DNA"/>
</dbReference>
<comment type="similarity">
    <text evidence="2 6">Belongs to the enoyl-CoA hydratase/isomerase family.</text>
</comment>
<organism evidence="7 8">
    <name type="scientific">Saccharopolyspora gloriosae</name>
    <dbReference type="NCBI Taxonomy" id="455344"/>
    <lineage>
        <taxon>Bacteria</taxon>
        <taxon>Bacillati</taxon>
        <taxon>Actinomycetota</taxon>
        <taxon>Actinomycetes</taxon>
        <taxon>Pseudonocardiales</taxon>
        <taxon>Pseudonocardiaceae</taxon>
        <taxon>Saccharopolyspora</taxon>
    </lineage>
</organism>
<dbReference type="RefSeq" id="WP_184478864.1">
    <property type="nucleotide sequence ID" value="NZ_JACHIV010000001.1"/>
</dbReference>
<keyword evidence="4" id="KW-0443">Lipid metabolism</keyword>
<dbReference type="SUPFAM" id="SSF52096">
    <property type="entry name" value="ClpP/crotonase"/>
    <property type="match status" value="1"/>
</dbReference>
<keyword evidence="8" id="KW-1185">Reference proteome</keyword>
<sequence>MTDPAQQRVSCAIADGVAQVRLNRPDKLNALDPEMFSALAETGLRLREEPRVRAVVLSGEGRSFCAGLDFESFRAMAGGDGLSGHAPHPPIGPAKALGQQAVHVWRHLPVPVIAAVHGVAYGGGLQLALGADIRVVAPDSRLSVLEIKWGLVPDMTGTQVLPELVGRDVAKELTFTGRVVGGAEAVSLGLATKLADDPAAAARELAAEIAGKNPHAVRHAKHLLDAAGQVDLAEGFAAEQRALAALLGTPNQVEAVQAAFGDRVPEFSDPDGAVDA</sequence>
<dbReference type="CDD" id="cd06558">
    <property type="entry name" value="crotonase-like"/>
    <property type="match status" value="1"/>
</dbReference>
<dbReference type="InterPro" id="IPR045002">
    <property type="entry name" value="Ech1-like"/>
</dbReference>
<dbReference type="PANTHER" id="PTHR43149">
    <property type="entry name" value="ENOYL-COA HYDRATASE"/>
    <property type="match status" value="1"/>
</dbReference>
<name>A0A840NFV9_9PSEU</name>
<reference evidence="7 8" key="1">
    <citation type="submission" date="2020-08" db="EMBL/GenBank/DDBJ databases">
        <title>Sequencing the genomes of 1000 actinobacteria strains.</title>
        <authorList>
            <person name="Klenk H.-P."/>
        </authorList>
    </citation>
    <scope>NUCLEOTIDE SEQUENCE [LARGE SCALE GENOMIC DNA]</scope>
    <source>
        <strain evidence="7 8">DSM 45582</strain>
    </source>
</reference>
<keyword evidence="5" id="KW-0413">Isomerase</keyword>
<protein>
    <submittedName>
        <fullName evidence="7">Enoyl-CoA hydratase/carnithine racemase</fullName>
    </submittedName>
</protein>
<comment type="pathway">
    <text evidence="1">Lipid metabolism; fatty acid beta-oxidation.</text>
</comment>
<dbReference type="InterPro" id="IPR029045">
    <property type="entry name" value="ClpP/crotonase-like_dom_sf"/>
</dbReference>
<dbReference type="InterPro" id="IPR014748">
    <property type="entry name" value="Enoyl-CoA_hydra_C"/>
</dbReference>
<dbReference type="Gene3D" id="1.10.12.10">
    <property type="entry name" value="Lyase 2-enoyl-coa Hydratase, Chain A, domain 2"/>
    <property type="match status" value="1"/>
</dbReference>
<keyword evidence="3" id="KW-0276">Fatty acid metabolism</keyword>
<dbReference type="Proteomes" id="UP000580474">
    <property type="component" value="Unassembled WGS sequence"/>
</dbReference>